<dbReference type="EC" id="2.7.6.5" evidence="1"/>
<dbReference type="CDD" id="cd04876">
    <property type="entry name" value="ACT_RelA-SpoT"/>
    <property type="match status" value="1"/>
</dbReference>
<dbReference type="SUPFAM" id="SSF109604">
    <property type="entry name" value="HD-domain/PDEase-like"/>
    <property type="match status" value="1"/>
</dbReference>
<dbReference type="FunFam" id="3.10.20.30:FF:000002">
    <property type="entry name" value="GTP pyrophosphokinase (RelA/SpoT)"/>
    <property type="match status" value="1"/>
</dbReference>
<evidence type="ECO:0000259" key="9">
    <source>
        <dbReference type="PROSITE" id="PS51831"/>
    </source>
</evidence>
<dbReference type="InterPro" id="IPR012676">
    <property type="entry name" value="TGS-like"/>
</dbReference>
<dbReference type="AlphaFoldDB" id="A0A2P2E866"/>
<keyword evidence="12" id="KW-1185">Reference proteome</keyword>
<evidence type="ECO:0000256" key="6">
    <source>
        <dbReference type="RuleBase" id="RU003847"/>
    </source>
</evidence>
<dbReference type="InterPro" id="IPR006674">
    <property type="entry name" value="HD_domain"/>
</dbReference>
<evidence type="ECO:0000256" key="1">
    <source>
        <dbReference type="ARBA" id="ARBA00013251"/>
    </source>
</evidence>
<dbReference type="SMART" id="SM00471">
    <property type="entry name" value="HDc"/>
    <property type="match status" value="1"/>
</dbReference>
<evidence type="ECO:0000256" key="3">
    <source>
        <dbReference type="ARBA" id="ARBA00029754"/>
    </source>
</evidence>
<accession>A0A2P2E866</accession>
<evidence type="ECO:0000256" key="7">
    <source>
        <dbReference type="SAM" id="MobiDB-lite"/>
    </source>
</evidence>
<evidence type="ECO:0000313" key="11">
    <source>
        <dbReference type="EMBL" id="GBF57253.1"/>
    </source>
</evidence>
<feature type="region of interest" description="Disordered" evidence="7">
    <location>
        <begin position="1"/>
        <end position="25"/>
    </location>
</feature>
<feature type="domain" description="HD" evidence="9">
    <location>
        <begin position="75"/>
        <end position="174"/>
    </location>
</feature>
<dbReference type="PROSITE" id="PS51831">
    <property type="entry name" value="HD"/>
    <property type="match status" value="1"/>
</dbReference>
<evidence type="ECO:0000259" key="8">
    <source>
        <dbReference type="PROSITE" id="PS51671"/>
    </source>
</evidence>
<proteinExistence type="inferred from homology"/>
<dbReference type="FunFam" id="1.10.3210.10:FF:000001">
    <property type="entry name" value="GTP pyrophosphokinase RelA"/>
    <property type="match status" value="1"/>
</dbReference>
<dbReference type="Proteomes" id="UP000245086">
    <property type="component" value="Unassembled WGS sequence"/>
</dbReference>
<dbReference type="RefSeq" id="WP_108984114.1">
    <property type="nucleotide sequence ID" value="NZ_BFBR01000002.1"/>
</dbReference>
<dbReference type="Gene3D" id="3.10.20.30">
    <property type="match status" value="1"/>
</dbReference>
<dbReference type="Pfam" id="PF04607">
    <property type="entry name" value="RelA_SpoT"/>
    <property type="match status" value="1"/>
</dbReference>
<dbReference type="InterPro" id="IPR007685">
    <property type="entry name" value="RelA_SpoT"/>
</dbReference>
<dbReference type="InterPro" id="IPR045865">
    <property type="entry name" value="ACT-like_dom_sf"/>
</dbReference>
<dbReference type="InterPro" id="IPR004811">
    <property type="entry name" value="RelA/Spo_fam"/>
</dbReference>
<dbReference type="EMBL" id="BFBR01000002">
    <property type="protein sequence ID" value="GBF57253.1"/>
    <property type="molecule type" value="Genomic_DNA"/>
</dbReference>
<name>A0A2P2E866_9PROT</name>
<dbReference type="SUPFAM" id="SSF81301">
    <property type="entry name" value="Nucleotidyltransferase"/>
    <property type="match status" value="1"/>
</dbReference>
<dbReference type="Pfam" id="PF19296">
    <property type="entry name" value="RelA_AH_RIS"/>
    <property type="match status" value="1"/>
</dbReference>
<dbReference type="InterPro" id="IPR033655">
    <property type="entry name" value="TGS_RelA/SpoT"/>
</dbReference>
<dbReference type="Pfam" id="PF02824">
    <property type="entry name" value="TGS"/>
    <property type="match status" value="1"/>
</dbReference>
<dbReference type="SUPFAM" id="SSF81271">
    <property type="entry name" value="TGS-like"/>
    <property type="match status" value="1"/>
</dbReference>
<dbReference type="OrthoDB" id="9805041at2"/>
<dbReference type="PROSITE" id="PS51880">
    <property type="entry name" value="TGS"/>
    <property type="match status" value="1"/>
</dbReference>
<dbReference type="Pfam" id="PF13291">
    <property type="entry name" value="ACT_4"/>
    <property type="match status" value="1"/>
</dbReference>
<comment type="similarity">
    <text evidence="6">Belongs to the relA/spoT family.</text>
</comment>
<comment type="caution">
    <text evidence="11">The sequence shown here is derived from an EMBL/GenBank/DDBJ whole genome shotgun (WGS) entry which is preliminary data.</text>
</comment>
<dbReference type="InterPro" id="IPR043519">
    <property type="entry name" value="NT_sf"/>
</dbReference>
<evidence type="ECO:0000259" key="10">
    <source>
        <dbReference type="PROSITE" id="PS51880"/>
    </source>
</evidence>
<evidence type="ECO:0000256" key="4">
    <source>
        <dbReference type="ARBA" id="ARBA00032407"/>
    </source>
</evidence>
<dbReference type="InterPro" id="IPR012675">
    <property type="entry name" value="Beta-grasp_dom_sf"/>
</dbReference>
<sequence>MDDGRATDALDQTGELPFPAQNVRPPSRGRILRQYELIDRIRAYDPDVNEDAINRAYVFAMQRHGSQLRASGDPYFAHPIEVAGILTELRLDQASIITGLLHDTVEDTTATSAEIAKLFGDEVAQLVDGVTKLSQLELNSNRTKQAENLQKFILALSKDVRVLLVKLADRLHNMRTLHFIKKREKRQRIARETADIYAPLARRMGIQRFSGELEELAFQHLHPEACKTINEQLANLRAERAGAVATVTQKISAALEAAGIEARVVGREKRAYSIWKKLERKSISFSDVSDLYGFRVIVADAAQCYAALGVIHSAWSCVPGRFKDFISVPKPNGYRSIHTGVVGPSSTSVDIQIRSEEMNRIAEDGVAAHWRYKNSTYGYHPLDTRQADPLAPLRNLVEILEHGGDPEEFLENAKLEMFQDQVFAFTPKGDLIVLPYGATPLDFAYAVHTRIGDTTVGARINGEERPLRTALVNGDVVEILRSDIRRPVADWESVAVTGKARSAIRRLVRESEREEFATLGRRLAGHALRRVGLNPEEVNLEDARQRLNYETMDELYAAIGRGRLTGASLAEAAVPGFVRKSALGEPRLMIDNDHASDFVRGSDLMGGVALHFMPCCSPLPGDRIVGVLVPDRGVEVHTIDCDHLAEHDANEDQWIDLAWTDEAKRNGLALGRLVMSCENTKGVFAQVGKIISECDGNITNVRAQNRREDFIDLLVDVEVADSKHLNVIAASLRALPVVVDVKRLRG</sequence>
<dbReference type="InterPro" id="IPR045600">
    <property type="entry name" value="RelA/SpoT_AH_RIS"/>
</dbReference>
<dbReference type="CDD" id="cd01668">
    <property type="entry name" value="TGS_RSH"/>
    <property type="match status" value="1"/>
</dbReference>
<dbReference type="GO" id="GO:0016301">
    <property type="term" value="F:kinase activity"/>
    <property type="evidence" value="ECO:0007669"/>
    <property type="project" value="UniProtKB-KW"/>
</dbReference>
<dbReference type="SMART" id="SM00954">
    <property type="entry name" value="RelA_SpoT"/>
    <property type="match status" value="1"/>
</dbReference>
<dbReference type="GO" id="GO:0042594">
    <property type="term" value="P:response to starvation"/>
    <property type="evidence" value="ECO:0007669"/>
    <property type="project" value="TreeGrafter"/>
</dbReference>
<dbReference type="InterPro" id="IPR003607">
    <property type="entry name" value="HD/PDEase_dom"/>
</dbReference>
<dbReference type="GO" id="GO:0008728">
    <property type="term" value="F:GTP diphosphokinase activity"/>
    <property type="evidence" value="ECO:0007669"/>
    <property type="project" value="UniProtKB-EC"/>
</dbReference>
<dbReference type="PANTHER" id="PTHR21262:SF36">
    <property type="entry name" value="BIFUNCTIONAL (P)PPGPP SYNTHASE_HYDROLASE SPOT"/>
    <property type="match status" value="1"/>
</dbReference>
<dbReference type="GO" id="GO:0008893">
    <property type="term" value="F:guanosine-3',5'-bis(diphosphate) 3'-diphosphatase activity"/>
    <property type="evidence" value="ECO:0007669"/>
    <property type="project" value="TreeGrafter"/>
</dbReference>
<feature type="domain" description="TGS" evidence="10">
    <location>
        <begin position="416"/>
        <end position="481"/>
    </location>
</feature>
<dbReference type="NCBIfam" id="TIGR00691">
    <property type="entry name" value="spoT_relA"/>
    <property type="match status" value="1"/>
</dbReference>
<comment type="catalytic activity">
    <reaction evidence="5">
        <text>GTP + ATP = guanosine 3'-diphosphate 5'-triphosphate + AMP</text>
        <dbReference type="Rhea" id="RHEA:22088"/>
        <dbReference type="ChEBI" id="CHEBI:30616"/>
        <dbReference type="ChEBI" id="CHEBI:37565"/>
        <dbReference type="ChEBI" id="CHEBI:142410"/>
        <dbReference type="ChEBI" id="CHEBI:456215"/>
        <dbReference type="EC" id="2.7.6.5"/>
    </reaction>
</comment>
<dbReference type="Pfam" id="PF13328">
    <property type="entry name" value="HD_4"/>
    <property type="match status" value="1"/>
</dbReference>
<dbReference type="GO" id="GO:0015969">
    <property type="term" value="P:guanosine tetraphosphate metabolic process"/>
    <property type="evidence" value="ECO:0007669"/>
    <property type="project" value="InterPro"/>
</dbReference>
<keyword evidence="11" id="KW-0808">Transferase</keyword>
<dbReference type="InterPro" id="IPR002912">
    <property type="entry name" value="ACT_dom"/>
</dbReference>
<dbReference type="GO" id="GO:0015949">
    <property type="term" value="P:nucleobase-containing small molecule interconversion"/>
    <property type="evidence" value="ECO:0007669"/>
    <property type="project" value="UniProtKB-ARBA"/>
</dbReference>
<evidence type="ECO:0000256" key="5">
    <source>
        <dbReference type="ARBA" id="ARBA00048244"/>
    </source>
</evidence>
<protein>
    <recommendedName>
        <fullName evidence="2">GTP pyrophosphokinase rsh</fullName>
        <ecNumber evidence="1">2.7.6.5</ecNumber>
    </recommendedName>
    <alternativeName>
        <fullName evidence="4">(p)ppGpp synthase</fullName>
    </alternativeName>
    <alternativeName>
        <fullName evidence="3">ATP:GTP 3'-pyrophosphotransferase</fullName>
    </alternativeName>
</protein>
<evidence type="ECO:0000313" key="12">
    <source>
        <dbReference type="Proteomes" id="UP000245086"/>
    </source>
</evidence>
<feature type="domain" description="ACT" evidence="8">
    <location>
        <begin position="672"/>
        <end position="746"/>
    </location>
</feature>
<organism evidence="11 12">
    <name type="scientific">Candidatus Phycosocius bacilliformis</name>
    <dbReference type="NCBI Taxonomy" id="1445552"/>
    <lineage>
        <taxon>Bacteria</taxon>
        <taxon>Pseudomonadati</taxon>
        <taxon>Pseudomonadota</taxon>
        <taxon>Alphaproteobacteria</taxon>
        <taxon>Caulobacterales</taxon>
        <taxon>Caulobacterales incertae sedis</taxon>
        <taxon>Candidatus Phycosocius</taxon>
    </lineage>
</organism>
<dbReference type="Gene3D" id="3.30.70.260">
    <property type="match status" value="1"/>
</dbReference>
<dbReference type="FunFam" id="3.30.460.10:FF:000001">
    <property type="entry name" value="GTP pyrophosphokinase RelA"/>
    <property type="match status" value="1"/>
</dbReference>
<dbReference type="CDD" id="cd05399">
    <property type="entry name" value="NT_Rel-Spo_like"/>
    <property type="match status" value="1"/>
</dbReference>
<dbReference type="PANTHER" id="PTHR21262">
    <property type="entry name" value="GUANOSINE-3',5'-BIS DIPHOSPHATE 3'-PYROPHOSPHOHYDROLASE"/>
    <property type="match status" value="1"/>
</dbReference>
<comment type="function">
    <text evidence="6">In eubacteria ppGpp (guanosine 3'-diphosphate 5'-diphosphate) is a mediator of the stringent response that coordinates a variety of cellular activities in response to changes in nutritional abundance.</text>
</comment>
<dbReference type="CDD" id="cd00077">
    <property type="entry name" value="HDc"/>
    <property type="match status" value="1"/>
</dbReference>
<evidence type="ECO:0000256" key="2">
    <source>
        <dbReference type="ARBA" id="ARBA00014315"/>
    </source>
</evidence>
<dbReference type="SUPFAM" id="SSF55021">
    <property type="entry name" value="ACT-like"/>
    <property type="match status" value="1"/>
</dbReference>
<dbReference type="Gene3D" id="1.10.3210.10">
    <property type="entry name" value="Hypothetical protein af1432"/>
    <property type="match status" value="1"/>
</dbReference>
<dbReference type="Gene3D" id="3.30.460.10">
    <property type="entry name" value="Beta Polymerase, domain 2"/>
    <property type="match status" value="1"/>
</dbReference>
<gene>
    <name evidence="11" type="primary">rsh</name>
    <name evidence="11" type="ORF">PbB2_00918</name>
</gene>
<reference evidence="11 12" key="1">
    <citation type="journal article" date="2018" name="Genome Announc.">
        <title>Draft Genome Sequence of "Candidatus Phycosocius bacilliformis," an Alphaproteobacterial Ectosymbiont of the Hydrocarbon-Producing Green Alga Botryococcus braunii.</title>
        <authorList>
            <person name="Tanabe Y."/>
            <person name="Yamaguchi H."/>
            <person name="Watanabe M.M."/>
        </authorList>
    </citation>
    <scope>NUCLEOTIDE SEQUENCE [LARGE SCALE GENOMIC DNA]</scope>
    <source>
        <strain evidence="11 12">BOTRYCO-2</strain>
    </source>
</reference>
<dbReference type="PROSITE" id="PS51671">
    <property type="entry name" value="ACT"/>
    <property type="match status" value="1"/>
</dbReference>
<keyword evidence="11" id="KW-0418">Kinase</keyword>
<dbReference type="InterPro" id="IPR004095">
    <property type="entry name" value="TGS"/>
</dbReference>
<dbReference type="GO" id="GO:0005886">
    <property type="term" value="C:plasma membrane"/>
    <property type="evidence" value="ECO:0007669"/>
    <property type="project" value="TreeGrafter"/>
</dbReference>